<evidence type="ECO:0008006" key="3">
    <source>
        <dbReference type="Google" id="ProtNLM"/>
    </source>
</evidence>
<organism evidence="1 2">
    <name type="scientific">Thalassomonas haliotis</name>
    <dbReference type="NCBI Taxonomy" id="485448"/>
    <lineage>
        <taxon>Bacteria</taxon>
        <taxon>Pseudomonadati</taxon>
        <taxon>Pseudomonadota</taxon>
        <taxon>Gammaproteobacteria</taxon>
        <taxon>Alteromonadales</taxon>
        <taxon>Colwelliaceae</taxon>
        <taxon>Thalassomonas</taxon>
    </lineage>
</organism>
<evidence type="ECO:0000313" key="2">
    <source>
        <dbReference type="Proteomes" id="UP001215231"/>
    </source>
</evidence>
<dbReference type="EMBL" id="CP059693">
    <property type="protein sequence ID" value="WDE10830.1"/>
    <property type="molecule type" value="Genomic_DNA"/>
</dbReference>
<dbReference type="PROSITE" id="PS51257">
    <property type="entry name" value="PROKAR_LIPOPROTEIN"/>
    <property type="match status" value="1"/>
</dbReference>
<protein>
    <recommendedName>
        <fullName evidence="3">PEGA domain-containing protein</fullName>
    </recommendedName>
</protein>
<dbReference type="Proteomes" id="UP001215231">
    <property type="component" value="Chromosome"/>
</dbReference>
<name>A0ABY7VBW3_9GAMM</name>
<sequence length="329" mass="37864">MKNIVFILLSLLVTGCTSNLSLQVKPELVDQFRHEPKPTELETHVYVIRGRAWQGSGHGLEVGVGDKRVSYLKNGTHDLIRMSSGFNTLYLSQFEHTFHFKRIDNRKGEILFFYFNPYTGEFNEVRPALGKSLVMQTKLTPKRTLRGRAEYYNNALLNPWIMGLKIKSEKKALEKKASKEFALLNIARPSTEFKKLELAIWSNGKLLDVVGGEEVSQVLLPEGKHTLYTYLNGFSPLEIEVEKGKTYYAKVEIERRPYKLITRWTAFDAAELDRFYDVAFAGLSSLEIDSEQLKEPANKYRIEQAERYLKLDGEDKYYRKVVISADMGI</sequence>
<evidence type="ECO:0000313" key="1">
    <source>
        <dbReference type="EMBL" id="WDE10830.1"/>
    </source>
</evidence>
<dbReference type="RefSeq" id="WP_274050892.1">
    <property type="nucleotide sequence ID" value="NZ_CP059693.1"/>
</dbReference>
<accession>A0ABY7VBW3</accession>
<gene>
    <name evidence="1" type="ORF">H3N35_21675</name>
</gene>
<proteinExistence type="predicted"/>
<keyword evidence="2" id="KW-1185">Reference proteome</keyword>
<reference evidence="1 2" key="1">
    <citation type="journal article" date="2022" name="Mar. Drugs">
        <title>Bioassay-Guided Fractionation Leads to the Detection of Cholic Acid Generated by the Rare Thalassomonas sp.</title>
        <authorList>
            <person name="Pheiffer F."/>
            <person name="Schneider Y.K."/>
            <person name="Hansen E.H."/>
            <person name="Andersen J.H."/>
            <person name="Isaksson J."/>
            <person name="Busche T."/>
            <person name="R C."/>
            <person name="Kalinowski J."/>
            <person name="Zyl L.V."/>
            <person name="Trindade M."/>
        </authorList>
    </citation>
    <scope>NUCLEOTIDE SEQUENCE [LARGE SCALE GENOMIC DNA]</scope>
    <source>
        <strain evidence="1 2">A5K-61T</strain>
    </source>
</reference>